<accession>A0A437RRR2</accession>
<dbReference type="NCBIfam" id="TIGR02913">
    <property type="entry name" value="HAF_rpt"/>
    <property type="match status" value="1"/>
</dbReference>
<sequence>MNASTSSRKAPATAPAACMGVSATTAALPKHRHRRVRWAAITGALLCLAAQMQAQAQTAAPRATVQVLPTLGGNFSAARGVNDLGQVVGSSSDGAVTRGFLWQAGSGMQALTPASVSGDAMAINNAGQVAGRYLEGNRRSAPFLWSASTGLRVLPVPSGEPSGAALALNEAGVAAGYWSGPYVDRGMRWGNDGSLLELQPQDRQVTGINDAGQMVGGLFGVGQLWQADGSVTALPSLAPRDINNLGVVVGMGLITNPNTPQTTVQAFIWQATTGTRSLGHLGAGTSAALALNDFGQVVGSSRLAGASANVAMLWREGAGMSNLSALAGAGVNPVEASGINSFAQVVGTASTSAGSRAFLMTLHPDWNGGDGAWDDSTGQRWNWAGTGTAAARVGAMHDVVIDPGRSATVRGSADGQARSLRIGGTAGHLVTLDLNGGTTRLSDGNVATFTESAIANGGVLRGSGRLETGDDLRVRAGGRIEVGAGEQQQLAVAYLDNQGTVRAQGTAFAPARLQVSGGAFYTQAGARLQLQHADAVLASGLSNFGEVSLQNAHISMPEGAGAPQLFNAGTLAFSFGDSSITGKVTNNGLLVVSNGARASFYGSVVHRGELRVSAGGAASFFGRVEGTGVLTGTGEVRFEGGLALGSTPTVLHVTPRAVVASEVALNLGGGPPEAAGGPAGPAGALAHDRIVFNGAVLLDGATLSLADGSALAAGLAAGSAFDLFDWNGGVSGSFTTLALPALAEGLAWDTSDLYTGGALSVTAVPEPATWALMLGGLACGLLRRRQRSGLAAVAPRNAGETPAAHHADVEPQAGTAPFTISSRRAPCI</sequence>
<dbReference type="InterPro" id="IPR014262">
    <property type="entry name" value="HAF_rpt"/>
</dbReference>
<comment type="caution">
    <text evidence="2">The sequence shown here is derived from an EMBL/GenBank/DDBJ whole genome shotgun (WGS) entry which is preliminary data.</text>
</comment>
<dbReference type="RefSeq" id="WP_128227110.1">
    <property type="nucleotide sequence ID" value="NZ_SACR01000001.1"/>
</dbReference>
<gene>
    <name evidence="2" type="ORF">EOE66_02575</name>
</gene>
<dbReference type="AlphaFoldDB" id="A0A437RRR2"/>
<proteinExistence type="predicted"/>
<dbReference type="InterPro" id="IPR013424">
    <property type="entry name" value="Ice-binding_C"/>
</dbReference>
<dbReference type="EMBL" id="SACR01000001">
    <property type="protein sequence ID" value="RVU49474.1"/>
    <property type="molecule type" value="Genomic_DNA"/>
</dbReference>
<keyword evidence="3" id="KW-1185">Reference proteome</keyword>
<evidence type="ECO:0000259" key="1">
    <source>
        <dbReference type="Pfam" id="PF07589"/>
    </source>
</evidence>
<dbReference type="Proteomes" id="UP000285575">
    <property type="component" value="Unassembled WGS sequence"/>
</dbReference>
<name>A0A437RRR2_9BURK</name>
<feature type="domain" description="Ice-binding protein C-terminal" evidence="1">
    <location>
        <begin position="763"/>
        <end position="785"/>
    </location>
</feature>
<dbReference type="OrthoDB" id="108960at2"/>
<evidence type="ECO:0000313" key="2">
    <source>
        <dbReference type="EMBL" id="RVU49474.1"/>
    </source>
</evidence>
<dbReference type="NCBIfam" id="TIGR02595">
    <property type="entry name" value="PEP_CTERM"/>
    <property type="match status" value="1"/>
</dbReference>
<reference evidence="2 3" key="1">
    <citation type="submission" date="2019-01" db="EMBL/GenBank/DDBJ databases">
        <authorList>
            <person name="Chen W.-M."/>
        </authorList>
    </citation>
    <scope>NUCLEOTIDE SEQUENCE [LARGE SCALE GENOMIC DNA]</scope>
    <source>
        <strain evidence="2 3">KYPY4</strain>
    </source>
</reference>
<organism evidence="2 3">
    <name type="scientific">Rubrivivax rivuli</name>
    <dbReference type="NCBI Taxonomy" id="1862385"/>
    <lineage>
        <taxon>Bacteria</taxon>
        <taxon>Pseudomonadati</taxon>
        <taxon>Pseudomonadota</taxon>
        <taxon>Betaproteobacteria</taxon>
        <taxon>Burkholderiales</taxon>
        <taxon>Sphaerotilaceae</taxon>
        <taxon>Rubrivivax</taxon>
    </lineage>
</organism>
<dbReference type="Pfam" id="PF07589">
    <property type="entry name" value="PEP-CTERM"/>
    <property type="match status" value="1"/>
</dbReference>
<protein>
    <submittedName>
        <fullName evidence="2">PEP-CTERM sorting domain-containing protein</fullName>
    </submittedName>
</protein>
<evidence type="ECO:0000313" key="3">
    <source>
        <dbReference type="Proteomes" id="UP000285575"/>
    </source>
</evidence>